<keyword evidence="2" id="KW-1185">Reference proteome</keyword>
<proteinExistence type="predicted"/>
<dbReference type="Proteomes" id="UP000046395">
    <property type="component" value="Unassembled WGS sequence"/>
</dbReference>
<dbReference type="SUPFAM" id="SSF53098">
    <property type="entry name" value="Ribonuclease H-like"/>
    <property type="match status" value="1"/>
</dbReference>
<dbReference type="InterPro" id="IPR002156">
    <property type="entry name" value="RNaseH_domain"/>
</dbReference>
<dbReference type="Pfam" id="PF13456">
    <property type="entry name" value="RVT_3"/>
    <property type="match status" value="1"/>
</dbReference>
<dbReference type="STRING" id="70415.A0A5S6Q9E6"/>
<reference evidence="3" key="1">
    <citation type="submission" date="2019-12" db="UniProtKB">
        <authorList>
            <consortium name="WormBaseParasite"/>
        </authorList>
    </citation>
    <scope>IDENTIFICATION</scope>
</reference>
<dbReference type="Gene3D" id="3.30.420.10">
    <property type="entry name" value="Ribonuclease H-like superfamily/Ribonuclease H"/>
    <property type="match status" value="1"/>
</dbReference>
<protein>
    <submittedName>
        <fullName evidence="3">RNase H domain-containing protein</fullName>
    </submittedName>
</protein>
<feature type="domain" description="RNase H type-1" evidence="1">
    <location>
        <begin position="183"/>
        <end position="226"/>
    </location>
</feature>
<accession>A0A5S6Q9E6</accession>
<dbReference type="InterPro" id="IPR036397">
    <property type="entry name" value="RNaseH_sf"/>
</dbReference>
<dbReference type="GO" id="GO:0004523">
    <property type="term" value="F:RNA-DNA hybrid ribonuclease activity"/>
    <property type="evidence" value="ECO:0007669"/>
    <property type="project" value="InterPro"/>
</dbReference>
<evidence type="ECO:0000313" key="3">
    <source>
        <dbReference type="WBParaSite" id="TMUE_1000003813.1"/>
    </source>
</evidence>
<organism evidence="2 3">
    <name type="scientific">Trichuris muris</name>
    <name type="common">Mouse whipworm</name>
    <dbReference type="NCBI Taxonomy" id="70415"/>
    <lineage>
        <taxon>Eukaryota</taxon>
        <taxon>Metazoa</taxon>
        <taxon>Ecdysozoa</taxon>
        <taxon>Nematoda</taxon>
        <taxon>Enoplea</taxon>
        <taxon>Dorylaimia</taxon>
        <taxon>Trichinellida</taxon>
        <taxon>Trichuridae</taxon>
        <taxon>Trichuris</taxon>
    </lineage>
</organism>
<evidence type="ECO:0000313" key="2">
    <source>
        <dbReference type="Proteomes" id="UP000046395"/>
    </source>
</evidence>
<dbReference type="InterPro" id="IPR012337">
    <property type="entry name" value="RNaseH-like_sf"/>
</dbReference>
<name>A0A5S6Q9E6_TRIMR</name>
<dbReference type="WBParaSite" id="TMUE_1000003813.1">
    <property type="protein sequence ID" value="TMUE_1000003813.1"/>
    <property type="gene ID" value="WBGene00298801"/>
</dbReference>
<dbReference type="AlphaFoldDB" id="A0A5S6Q9E6"/>
<dbReference type="GO" id="GO:0003676">
    <property type="term" value="F:nucleic acid binding"/>
    <property type="evidence" value="ECO:0007669"/>
    <property type="project" value="InterPro"/>
</dbReference>
<evidence type="ECO:0000259" key="1">
    <source>
        <dbReference type="Pfam" id="PF13456"/>
    </source>
</evidence>
<sequence>MCAVAVSCEGILNFPLRKLFCCELSHARFDGVLNSWTIRVDGKTFQVYLVWMQGSLSLLNCDMGNDDCAASESVSRLPGENYCAMVCEIVDVESADGHVIVKAKRIAPLNADNKMNLEVAWAVEADSRFRRFTGAHDPARARWDASGEEGTVWARSSALAIGVALEISGSVAEDAAWLRPDDARHINMAEVEAAIKGLNLALSWGLKTVELMTDSTTVHQWVSNGITGKARLRTKAAGEMLIRRRVDTIVSLVQECDLRLTVTLVKSAENKADSLTRVLSGWLRPRKVAARPICALTIEGDTKRHIEEVHHVVGEPRRAKKSLLHTTKLPGGDRVRSCHLSDVLSQSTLHRSNGDQEASLSEESGRDWQWTLSTVEDGHSSH</sequence>